<dbReference type="Pfam" id="PF00280">
    <property type="entry name" value="potato_inhibit"/>
    <property type="match status" value="1"/>
</dbReference>
<reference evidence="4" key="1">
    <citation type="submission" date="2023-05" db="EMBL/GenBank/DDBJ databases">
        <title>Genome and transcriptome analyses reveal genes involved in the formation of fine ridges on petal epidermal cells in Hibiscus trionum.</title>
        <authorList>
            <person name="Koshimizu S."/>
            <person name="Masuda S."/>
            <person name="Ishii T."/>
            <person name="Shirasu K."/>
            <person name="Hoshino A."/>
            <person name="Arita M."/>
        </authorList>
    </citation>
    <scope>NUCLEOTIDE SEQUENCE</scope>
    <source>
        <strain evidence="4">Hamamatsu line</strain>
    </source>
</reference>
<dbReference type="PANTHER" id="PTHR33091:SF44">
    <property type="entry name" value="SERINE PROTEASE INHIBITOR POTATO INHIBITOR I-TYPE FAMILY PROTEIN"/>
    <property type="match status" value="1"/>
</dbReference>
<dbReference type="Proteomes" id="UP001165190">
    <property type="component" value="Unassembled WGS sequence"/>
</dbReference>
<accession>A0A9W7HSB2</accession>
<name>A0A9W7HSB2_HIBTR</name>
<keyword evidence="3" id="KW-0722">Serine protease inhibitor</keyword>
<gene>
    <name evidence="4" type="ORF">HRI_001998700</name>
</gene>
<evidence type="ECO:0000256" key="3">
    <source>
        <dbReference type="ARBA" id="ARBA00022900"/>
    </source>
</evidence>
<dbReference type="GO" id="GO:0009611">
    <property type="term" value="P:response to wounding"/>
    <property type="evidence" value="ECO:0007669"/>
    <property type="project" value="InterPro"/>
</dbReference>
<evidence type="ECO:0000256" key="1">
    <source>
        <dbReference type="ARBA" id="ARBA00008210"/>
    </source>
</evidence>
<protein>
    <recommendedName>
        <fullName evidence="6">Proteinase inhibitor</fullName>
    </recommendedName>
</protein>
<comment type="caution">
    <text evidence="4">The sequence shown here is derived from an EMBL/GenBank/DDBJ whole genome shotgun (WGS) entry which is preliminary data.</text>
</comment>
<keyword evidence="5" id="KW-1185">Reference proteome</keyword>
<sequence>MSGWPRYPPCASGTCTDIVCCGHGHKFRWPELFGKKQGEVQAAIQRDNPEVTVVILPPGRVGSPDFCCNRVYVAVDGNGNVVNRPTIG</sequence>
<evidence type="ECO:0000256" key="2">
    <source>
        <dbReference type="ARBA" id="ARBA00022690"/>
    </source>
</evidence>
<dbReference type="GO" id="GO:0004867">
    <property type="term" value="F:serine-type endopeptidase inhibitor activity"/>
    <property type="evidence" value="ECO:0007669"/>
    <property type="project" value="UniProtKB-KW"/>
</dbReference>
<dbReference type="EMBL" id="BSYR01000019">
    <property type="protein sequence ID" value="GMI83294.1"/>
    <property type="molecule type" value="Genomic_DNA"/>
</dbReference>
<dbReference type="SUPFAM" id="SSF54654">
    <property type="entry name" value="CI-2 family of serine protease inhibitors"/>
    <property type="match status" value="1"/>
</dbReference>
<keyword evidence="2" id="KW-0646">Protease inhibitor</keyword>
<organism evidence="4 5">
    <name type="scientific">Hibiscus trionum</name>
    <name type="common">Flower of an hour</name>
    <dbReference type="NCBI Taxonomy" id="183268"/>
    <lineage>
        <taxon>Eukaryota</taxon>
        <taxon>Viridiplantae</taxon>
        <taxon>Streptophyta</taxon>
        <taxon>Embryophyta</taxon>
        <taxon>Tracheophyta</taxon>
        <taxon>Spermatophyta</taxon>
        <taxon>Magnoliopsida</taxon>
        <taxon>eudicotyledons</taxon>
        <taxon>Gunneridae</taxon>
        <taxon>Pentapetalae</taxon>
        <taxon>rosids</taxon>
        <taxon>malvids</taxon>
        <taxon>Malvales</taxon>
        <taxon>Malvaceae</taxon>
        <taxon>Malvoideae</taxon>
        <taxon>Hibiscus</taxon>
    </lineage>
</organism>
<dbReference type="AlphaFoldDB" id="A0A9W7HSB2"/>
<evidence type="ECO:0000313" key="5">
    <source>
        <dbReference type="Proteomes" id="UP001165190"/>
    </source>
</evidence>
<dbReference type="Gene3D" id="3.30.10.10">
    <property type="entry name" value="Trypsin Inhibitor V, subunit A"/>
    <property type="match status" value="1"/>
</dbReference>
<evidence type="ECO:0008006" key="6">
    <source>
        <dbReference type="Google" id="ProtNLM"/>
    </source>
</evidence>
<dbReference type="InterPro" id="IPR000864">
    <property type="entry name" value="Prot_inh_pot1"/>
</dbReference>
<proteinExistence type="inferred from homology"/>
<evidence type="ECO:0000313" key="4">
    <source>
        <dbReference type="EMBL" id="GMI83294.1"/>
    </source>
</evidence>
<dbReference type="OrthoDB" id="10013825at2759"/>
<dbReference type="InterPro" id="IPR036354">
    <property type="entry name" value="Prot_inh_pot1_sf"/>
</dbReference>
<dbReference type="PANTHER" id="PTHR33091">
    <property type="entry name" value="PROTEIN, PUTATIVE, EXPRESSED-RELATED"/>
    <property type="match status" value="1"/>
</dbReference>
<comment type="similarity">
    <text evidence="1">Belongs to the protease inhibitor I13 (potato type I serine protease inhibitor) family.</text>
</comment>